<organism evidence="1 2">
    <name type="scientific">Segatella copri</name>
    <dbReference type="NCBI Taxonomy" id="165179"/>
    <lineage>
        <taxon>Bacteria</taxon>
        <taxon>Pseudomonadati</taxon>
        <taxon>Bacteroidota</taxon>
        <taxon>Bacteroidia</taxon>
        <taxon>Bacteroidales</taxon>
        <taxon>Prevotellaceae</taxon>
        <taxon>Segatella</taxon>
    </lineage>
</organism>
<reference evidence="2" key="1">
    <citation type="submission" date="2019-09" db="EMBL/GenBank/DDBJ databases">
        <title>Distinct polysaccharide growth profiles of human intestinal Prevotella copri isolates.</title>
        <authorList>
            <person name="Fehlner-Peach H."/>
            <person name="Magnabosco C."/>
            <person name="Raghavan V."/>
            <person name="Scher J.U."/>
            <person name="Tett A."/>
            <person name="Cox L.M."/>
            <person name="Gottsegen C."/>
            <person name="Watters A."/>
            <person name="Wiltshire- Gordon J.D."/>
            <person name="Segata N."/>
            <person name="Bonneau R."/>
            <person name="Littman D.R."/>
        </authorList>
    </citation>
    <scope>NUCLEOTIDE SEQUENCE [LARGE SCALE GENOMIC DNA]</scope>
    <source>
        <strain evidence="2">iAK279</strain>
    </source>
</reference>
<accession>A0AB35ZA96</accession>
<dbReference type="RefSeq" id="WP_153088292.1">
    <property type="nucleotide sequence ID" value="NZ_VZAO01000224.1"/>
</dbReference>
<dbReference type="SUPFAM" id="SSF56399">
    <property type="entry name" value="ADP-ribosylation"/>
    <property type="match status" value="1"/>
</dbReference>
<sequence length="170" mass="19961">MYLYRVDKRQFKTGAEILPNSQFENELQGEALQVENILNETRPNGVPERKYCLFLFHELTGALTFWLKYGGNIYSVIPFSQIYYMGDMNKIDNILDLARFSEDADLLRVAANEYWKDGTHTFKPCFEFLVDIAKVVGTIATERELQRFKEECKKLHSIERTSIYKLLLNR</sequence>
<name>A0AB35ZA96_9BACT</name>
<protein>
    <submittedName>
        <fullName evidence="1">Toxin-antitoxin system protein</fullName>
    </submittedName>
</protein>
<evidence type="ECO:0000313" key="2">
    <source>
        <dbReference type="Proteomes" id="UP000390763"/>
    </source>
</evidence>
<gene>
    <name evidence="1" type="ORF">F7D62_01530</name>
</gene>
<dbReference type="EMBL" id="VZBT01000013">
    <property type="protein sequence ID" value="MQO02817.1"/>
    <property type="molecule type" value="Genomic_DNA"/>
</dbReference>
<dbReference type="Proteomes" id="UP000390763">
    <property type="component" value="Unassembled WGS sequence"/>
</dbReference>
<evidence type="ECO:0000313" key="1">
    <source>
        <dbReference type="EMBL" id="MQO02817.1"/>
    </source>
</evidence>
<proteinExistence type="predicted"/>
<comment type="caution">
    <text evidence="1">The sequence shown here is derived from an EMBL/GenBank/DDBJ whole genome shotgun (WGS) entry which is preliminary data.</text>
</comment>
<dbReference type="AlphaFoldDB" id="A0AB35ZA96"/>